<feature type="compositionally biased region" description="Low complexity" evidence="1">
    <location>
        <begin position="8"/>
        <end position="19"/>
    </location>
</feature>
<feature type="region of interest" description="Disordered" evidence="1">
    <location>
        <begin position="480"/>
        <end position="512"/>
    </location>
</feature>
<feature type="domain" description="Glycosyltransferase RgtA/B/C/D-like" evidence="3">
    <location>
        <begin position="98"/>
        <end position="254"/>
    </location>
</feature>
<feature type="compositionally biased region" description="Low complexity" evidence="1">
    <location>
        <begin position="482"/>
        <end position="502"/>
    </location>
</feature>
<sequence length="696" mass="72696">MTSTLDRGAASGAPDASSALPNTPPAGPPRQRRGPAAWLRRHRVSLAWFLPAFAVGFAAQIVNLAGSPVRTGSEGTITAQAWAVGKLGELSPFGSGYDHPPLGWLQLAGYTTLTSAFERHDIAVLAGREFMVMVTLVSAALLWMLARRLRLSRPAATGALLLFTLSPLALQFHRTVTLEGIAMMWLLAAFVLALSRRRQLAAFLGAAVAFGVAVLSSQTVLLTLPLLGWLMWRNAHPSSRRRTLSLAASVLLAIGVGSVLLAFLNGALTTGGGRAGLIDGVIIHLGWGQTGDSLADPDGLVSTTFGQWWQLDRVGIIAAGVAAAGALFMRRLRPFGITFLLLSAFLLVSAFLLRPGGSVPASVVVLLIPFAALLISGVVLSAASSLLPKSSDTFPRQAIGVVMVAAALAAGIVAGPLWTTQLRGLVLADRDQPMRDAQSWIEANITTDSRLIVDDAMWVELMQAGFARDAVIRYSTLDTDPDTAAAADPDTAADTDTAAAADSAVPVPARSSDGWRDSDYVVSTDSMRTLTRPGDGARQAIDNSLEVARFGQREQRVDIREVAPDGIDGANAELQAAYAVRAAAGSQLAANPALSLEGDSGDLLAGGRVDSRVILSLGQLLGDGAVTVEAFPLVAGESDTVRRQVLVSSNDDASLDDWFRSLGAPVAPSSVVATSDGVLVTFPLGEPEALLPPVAP</sequence>
<feature type="transmembrane region" description="Helical" evidence="2">
    <location>
        <begin position="244"/>
        <end position="264"/>
    </location>
</feature>
<accession>A0ABT2GUM4</accession>
<dbReference type="Pfam" id="PF13231">
    <property type="entry name" value="PMT_2"/>
    <property type="match status" value="1"/>
</dbReference>
<dbReference type="EMBL" id="JANLCM010000002">
    <property type="protein sequence ID" value="MCS5719907.1"/>
    <property type="molecule type" value="Genomic_DNA"/>
</dbReference>
<keyword evidence="2" id="KW-1133">Transmembrane helix</keyword>
<organism evidence="4 5">
    <name type="scientific">Herbiconiux aconitum</name>
    <dbReference type="NCBI Taxonomy" id="2970913"/>
    <lineage>
        <taxon>Bacteria</taxon>
        <taxon>Bacillati</taxon>
        <taxon>Actinomycetota</taxon>
        <taxon>Actinomycetes</taxon>
        <taxon>Micrococcales</taxon>
        <taxon>Microbacteriaceae</taxon>
        <taxon>Herbiconiux</taxon>
    </lineage>
</organism>
<name>A0ABT2GUM4_9MICO</name>
<keyword evidence="2" id="KW-0472">Membrane</keyword>
<feature type="transmembrane region" description="Helical" evidence="2">
    <location>
        <begin position="399"/>
        <end position="418"/>
    </location>
</feature>
<evidence type="ECO:0000256" key="1">
    <source>
        <dbReference type="SAM" id="MobiDB-lite"/>
    </source>
</evidence>
<keyword evidence="2" id="KW-0812">Transmembrane</keyword>
<feature type="transmembrane region" description="Helical" evidence="2">
    <location>
        <begin position="151"/>
        <end position="170"/>
    </location>
</feature>
<feature type="transmembrane region" description="Helical" evidence="2">
    <location>
        <begin position="271"/>
        <end position="288"/>
    </location>
</feature>
<evidence type="ECO:0000313" key="5">
    <source>
        <dbReference type="Proteomes" id="UP001165584"/>
    </source>
</evidence>
<protein>
    <submittedName>
        <fullName evidence="4">Glycosyltransferase family 39 protein</fullName>
    </submittedName>
</protein>
<feature type="transmembrane region" description="Helical" evidence="2">
    <location>
        <begin position="201"/>
        <end position="232"/>
    </location>
</feature>
<dbReference type="InterPro" id="IPR038731">
    <property type="entry name" value="RgtA/B/C-like"/>
</dbReference>
<gene>
    <name evidence="4" type="ORF">N1027_17390</name>
</gene>
<evidence type="ECO:0000256" key="2">
    <source>
        <dbReference type="SAM" id="Phobius"/>
    </source>
</evidence>
<evidence type="ECO:0000259" key="3">
    <source>
        <dbReference type="Pfam" id="PF13231"/>
    </source>
</evidence>
<feature type="transmembrane region" description="Helical" evidence="2">
    <location>
        <begin position="308"/>
        <end position="328"/>
    </location>
</feature>
<feature type="transmembrane region" description="Helical" evidence="2">
    <location>
        <begin position="335"/>
        <end position="353"/>
    </location>
</feature>
<comment type="caution">
    <text evidence="4">The sequence shown here is derived from an EMBL/GenBank/DDBJ whole genome shotgun (WGS) entry which is preliminary data.</text>
</comment>
<proteinExistence type="predicted"/>
<feature type="transmembrane region" description="Helical" evidence="2">
    <location>
        <begin position="176"/>
        <end position="194"/>
    </location>
</feature>
<feature type="region of interest" description="Disordered" evidence="1">
    <location>
        <begin position="1"/>
        <end position="35"/>
    </location>
</feature>
<feature type="transmembrane region" description="Helical" evidence="2">
    <location>
        <begin position="46"/>
        <end position="66"/>
    </location>
</feature>
<dbReference type="RefSeq" id="WP_259509520.1">
    <property type="nucleotide sequence ID" value="NZ_JANLCM010000002.1"/>
</dbReference>
<reference evidence="4" key="1">
    <citation type="submission" date="2022-08" db="EMBL/GenBank/DDBJ databases">
        <authorList>
            <person name="Deng Y."/>
            <person name="Han X.-F."/>
            <person name="Zhang Y.-Q."/>
        </authorList>
    </citation>
    <scope>NUCLEOTIDE SEQUENCE</scope>
    <source>
        <strain evidence="4">CPCC 205763</strain>
    </source>
</reference>
<feature type="transmembrane region" description="Helical" evidence="2">
    <location>
        <begin position="359"/>
        <end position="387"/>
    </location>
</feature>
<dbReference type="Proteomes" id="UP001165584">
    <property type="component" value="Unassembled WGS sequence"/>
</dbReference>
<feature type="transmembrane region" description="Helical" evidence="2">
    <location>
        <begin position="122"/>
        <end position="144"/>
    </location>
</feature>
<evidence type="ECO:0000313" key="4">
    <source>
        <dbReference type="EMBL" id="MCS5719907.1"/>
    </source>
</evidence>
<keyword evidence="5" id="KW-1185">Reference proteome</keyword>